<sequence length="102" mass="10715">MIKKIISQIKSVNKYGFVAVLIATSLVAFKPAAKQTTIKWRASYNGSGNITGWTNVNSQVQGTNYNCVSSANICTGQFPSGVTPSASSTPLSSVSGNFNPIP</sequence>
<proteinExistence type="predicted"/>
<keyword evidence="4" id="KW-1185">Reference proteome</keyword>
<feature type="transmembrane region" description="Helical" evidence="2">
    <location>
        <begin position="12"/>
        <end position="29"/>
    </location>
</feature>
<feature type="region of interest" description="Disordered" evidence="1">
    <location>
        <begin position="81"/>
        <end position="102"/>
    </location>
</feature>
<name>A0ABR7WWC6_9SPHI</name>
<comment type="caution">
    <text evidence="3">The sequence shown here is derived from an EMBL/GenBank/DDBJ whole genome shotgun (WGS) entry which is preliminary data.</text>
</comment>
<keyword evidence="2" id="KW-0812">Transmembrane</keyword>
<keyword evidence="2" id="KW-0472">Membrane</keyword>
<protein>
    <submittedName>
        <fullName evidence="3">Uncharacterized protein</fullName>
    </submittedName>
</protein>
<evidence type="ECO:0000313" key="3">
    <source>
        <dbReference type="EMBL" id="MBD1366579.1"/>
    </source>
</evidence>
<organism evidence="3 4">
    <name type="scientific">Mucilaginibacter pankratovii</name>
    <dbReference type="NCBI Taxonomy" id="2772110"/>
    <lineage>
        <taxon>Bacteria</taxon>
        <taxon>Pseudomonadati</taxon>
        <taxon>Bacteroidota</taxon>
        <taxon>Sphingobacteriia</taxon>
        <taxon>Sphingobacteriales</taxon>
        <taxon>Sphingobacteriaceae</taxon>
        <taxon>Mucilaginibacter</taxon>
    </lineage>
</organism>
<keyword evidence="2" id="KW-1133">Transmembrane helix</keyword>
<evidence type="ECO:0000256" key="2">
    <source>
        <dbReference type="SAM" id="Phobius"/>
    </source>
</evidence>
<dbReference type="RefSeq" id="WP_191191219.1">
    <property type="nucleotide sequence ID" value="NZ_JACWMY010000013.1"/>
</dbReference>
<reference evidence="3 4" key="1">
    <citation type="submission" date="2020-09" db="EMBL/GenBank/DDBJ databases">
        <title>Novel species of Mucilaginibacter isolated from a glacier on the Tibetan Plateau.</title>
        <authorList>
            <person name="Liu Q."/>
            <person name="Xin Y.-H."/>
        </authorList>
    </citation>
    <scope>NUCLEOTIDE SEQUENCE [LARGE SCALE GENOMIC DNA]</scope>
    <source>
        <strain evidence="3 4">ZT4R22</strain>
    </source>
</reference>
<dbReference type="Proteomes" id="UP000606600">
    <property type="component" value="Unassembled WGS sequence"/>
</dbReference>
<feature type="compositionally biased region" description="Low complexity" evidence="1">
    <location>
        <begin position="82"/>
        <end position="95"/>
    </location>
</feature>
<evidence type="ECO:0000313" key="4">
    <source>
        <dbReference type="Proteomes" id="UP000606600"/>
    </source>
</evidence>
<accession>A0ABR7WWC6</accession>
<evidence type="ECO:0000256" key="1">
    <source>
        <dbReference type="SAM" id="MobiDB-lite"/>
    </source>
</evidence>
<dbReference type="EMBL" id="JACWMY010000013">
    <property type="protein sequence ID" value="MBD1366579.1"/>
    <property type="molecule type" value="Genomic_DNA"/>
</dbReference>
<gene>
    <name evidence="3" type="ORF">IDJ77_22385</name>
</gene>